<reference evidence="2" key="1">
    <citation type="submission" date="2022-01" db="EMBL/GenBank/DDBJ databases">
        <authorList>
            <person name="Criscuolo A."/>
        </authorList>
    </citation>
    <scope>NUCLEOTIDE SEQUENCE</scope>
    <source>
        <strain evidence="2">CIP111893</strain>
    </source>
</reference>
<sequence length="52" mass="5974">MDVKKTFTFLNKIVNQTPFIGWMILIIFTSCVIVTSYTAAYHFGQFLASQTH</sequence>
<dbReference type="Proteomes" id="UP000838686">
    <property type="component" value="Unassembled WGS sequence"/>
</dbReference>
<evidence type="ECO:0000256" key="1">
    <source>
        <dbReference type="SAM" id="Phobius"/>
    </source>
</evidence>
<keyword evidence="1" id="KW-0472">Membrane</keyword>
<keyword evidence="3" id="KW-1185">Reference proteome</keyword>
<protein>
    <submittedName>
        <fullName evidence="2">Uncharacterized protein</fullName>
    </submittedName>
</protein>
<keyword evidence="1" id="KW-0812">Transmembrane</keyword>
<dbReference type="EMBL" id="CAKMMF010000001">
    <property type="protein sequence ID" value="CAH1190386.1"/>
    <property type="molecule type" value="Genomic_DNA"/>
</dbReference>
<comment type="caution">
    <text evidence="2">The sequence shown here is derived from an EMBL/GenBank/DDBJ whole genome shotgun (WGS) entry which is preliminary data.</text>
</comment>
<name>A0ABN8FZ26_9BACL</name>
<keyword evidence="1" id="KW-1133">Transmembrane helix</keyword>
<proteinExistence type="predicted"/>
<evidence type="ECO:0000313" key="2">
    <source>
        <dbReference type="EMBL" id="CAH1190386.1"/>
    </source>
</evidence>
<organism evidence="2 3">
    <name type="scientific">Paenibacillus plantiphilus</name>
    <dbReference type="NCBI Taxonomy" id="2905650"/>
    <lineage>
        <taxon>Bacteria</taxon>
        <taxon>Bacillati</taxon>
        <taxon>Bacillota</taxon>
        <taxon>Bacilli</taxon>
        <taxon>Bacillales</taxon>
        <taxon>Paenibacillaceae</taxon>
        <taxon>Paenibacillus</taxon>
    </lineage>
</organism>
<gene>
    <name evidence="2" type="ORF">PAECIP111893_00306</name>
</gene>
<dbReference type="PROSITE" id="PS51257">
    <property type="entry name" value="PROKAR_LIPOPROTEIN"/>
    <property type="match status" value="1"/>
</dbReference>
<accession>A0ABN8FZ26</accession>
<feature type="transmembrane region" description="Helical" evidence="1">
    <location>
        <begin position="20"/>
        <end position="43"/>
    </location>
</feature>
<evidence type="ECO:0000313" key="3">
    <source>
        <dbReference type="Proteomes" id="UP000838686"/>
    </source>
</evidence>